<dbReference type="AlphaFoldDB" id="A0A6U2BE77"/>
<proteinExistence type="predicted"/>
<evidence type="ECO:0000313" key="4">
    <source>
        <dbReference type="EMBL" id="CAD8301082.1"/>
    </source>
</evidence>
<protein>
    <submittedName>
        <fullName evidence="4">Uncharacterized protein</fullName>
    </submittedName>
</protein>
<keyword evidence="2" id="KW-0472">Membrane</keyword>
<dbReference type="EMBL" id="HBED01010585">
    <property type="protein sequence ID" value="CAD8301082.1"/>
    <property type="molecule type" value="Transcribed_RNA"/>
</dbReference>
<evidence type="ECO:0000256" key="2">
    <source>
        <dbReference type="SAM" id="Phobius"/>
    </source>
</evidence>
<keyword evidence="2" id="KW-0812">Transmembrane</keyword>
<gene>
    <name evidence="3" type="ORF">TDUB1175_LOCUS5257</name>
    <name evidence="4" type="ORF">TDUB1175_LOCUS5258</name>
</gene>
<feature type="compositionally biased region" description="Polar residues" evidence="1">
    <location>
        <begin position="211"/>
        <end position="220"/>
    </location>
</feature>
<organism evidence="4">
    <name type="scientific">Pseudictyota dubia</name>
    <dbReference type="NCBI Taxonomy" id="2749911"/>
    <lineage>
        <taxon>Eukaryota</taxon>
        <taxon>Sar</taxon>
        <taxon>Stramenopiles</taxon>
        <taxon>Ochrophyta</taxon>
        <taxon>Bacillariophyta</taxon>
        <taxon>Mediophyceae</taxon>
        <taxon>Biddulphiophycidae</taxon>
        <taxon>Eupodiscales</taxon>
        <taxon>Odontellaceae</taxon>
        <taxon>Pseudictyota</taxon>
    </lineage>
</organism>
<reference evidence="4" key="1">
    <citation type="submission" date="2021-01" db="EMBL/GenBank/DDBJ databases">
        <authorList>
            <person name="Corre E."/>
            <person name="Pelletier E."/>
            <person name="Niang G."/>
            <person name="Scheremetjew M."/>
            <person name="Finn R."/>
            <person name="Kale V."/>
            <person name="Holt S."/>
            <person name="Cochrane G."/>
            <person name="Meng A."/>
            <person name="Brown T."/>
            <person name="Cohen L."/>
        </authorList>
    </citation>
    <scope>NUCLEOTIDE SEQUENCE</scope>
    <source>
        <strain evidence="4">CCMP147</strain>
    </source>
</reference>
<feature type="transmembrane region" description="Helical" evidence="2">
    <location>
        <begin position="233"/>
        <end position="253"/>
    </location>
</feature>
<evidence type="ECO:0000313" key="3">
    <source>
        <dbReference type="EMBL" id="CAD8301081.1"/>
    </source>
</evidence>
<keyword evidence="2" id="KW-1133">Transmembrane helix</keyword>
<name>A0A6U2BE77_9STRA</name>
<dbReference type="EMBL" id="HBED01010584">
    <property type="protein sequence ID" value="CAD8301081.1"/>
    <property type="molecule type" value="Transcribed_RNA"/>
</dbReference>
<evidence type="ECO:0000256" key="1">
    <source>
        <dbReference type="SAM" id="MobiDB-lite"/>
    </source>
</evidence>
<sequence>MEDVIEACGDFVPTASSQIDQVDFDDMDSCVDVMLGDNVLGDFLRDFYHNPGKNCACAAAFGDAVPSCLIHSLDDEVVVPGSLFKAASCLVGKACDAVEDICLEELEGLDQCLPPLDGKKSCYKIELDCALEGSMSLILPPQLTLGELPDTCQKVSEESMAENHIPDRLSAAYQKCGTDGFEPAQGDSEIEIEEIDIESSSYQGPPDARAQDTNEFQGTDNPEENEIKKSSQALLGVALAAIVGFIAIAFVFFNMMRTSERDDSDPSKNEFRQVPVIHSEGLGDNLVVPVNSA</sequence>
<feature type="region of interest" description="Disordered" evidence="1">
    <location>
        <begin position="199"/>
        <end position="227"/>
    </location>
</feature>
<accession>A0A6U2BE77</accession>